<dbReference type="InterPro" id="IPR039366">
    <property type="entry name" value="Pilotin"/>
</dbReference>
<dbReference type="Gene3D" id="2.40.128.270">
    <property type="match status" value="1"/>
</dbReference>
<evidence type="ECO:0000259" key="3">
    <source>
        <dbReference type="Pfam" id="PF17185"/>
    </source>
</evidence>
<gene>
    <name evidence="4" type="ORF">GCM10011363_18700</name>
</gene>
<keyword evidence="5" id="KW-1185">Reference proteome</keyword>
<evidence type="ECO:0000259" key="2">
    <source>
        <dbReference type="Pfam" id="PF03724"/>
    </source>
</evidence>
<dbReference type="InterPro" id="IPR038670">
    <property type="entry name" value="HslJ-like_sf"/>
</dbReference>
<name>A0ABQ1KNL4_9RHOB</name>
<evidence type="ECO:0000313" key="4">
    <source>
        <dbReference type="EMBL" id="GGC02362.1"/>
    </source>
</evidence>
<dbReference type="RefSeq" id="WP_188481752.1">
    <property type="nucleotide sequence ID" value="NZ_BMFC01000003.1"/>
</dbReference>
<dbReference type="InterPro" id="IPR033450">
    <property type="entry name" value="NlpE_C"/>
</dbReference>
<accession>A0ABQ1KNL4</accession>
<organism evidence="4 5">
    <name type="scientific">Marivita lacus</name>
    <dbReference type="NCBI Taxonomy" id="1323742"/>
    <lineage>
        <taxon>Bacteria</taxon>
        <taxon>Pseudomonadati</taxon>
        <taxon>Pseudomonadota</taxon>
        <taxon>Alphaproteobacteria</taxon>
        <taxon>Rhodobacterales</taxon>
        <taxon>Roseobacteraceae</taxon>
        <taxon>Marivita</taxon>
    </lineage>
</organism>
<dbReference type="Proteomes" id="UP000645462">
    <property type="component" value="Unassembled WGS sequence"/>
</dbReference>
<dbReference type="InterPro" id="IPR005184">
    <property type="entry name" value="DUF306_Meta_HslJ"/>
</dbReference>
<dbReference type="Pfam" id="PF09619">
    <property type="entry name" value="YscW"/>
    <property type="match status" value="1"/>
</dbReference>
<dbReference type="EMBL" id="BMFC01000003">
    <property type="protein sequence ID" value="GGC02362.1"/>
    <property type="molecule type" value="Genomic_DNA"/>
</dbReference>
<keyword evidence="1" id="KW-0732">Signal</keyword>
<proteinExistence type="predicted"/>
<feature type="domain" description="DUF306" evidence="2">
    <location>
        <begin position="360"/>
        <end position="471"/>
    </location>
</feature>
<dbReference type="PANTHER" id="PTHR38013">
    <property type="entry name" value="GLYCOPROTEIN/POLYSACCHARIDE METABOLISM"/>
    <property type="match status" value="1"/>
</dbReference>
<evidence type="ECO:0000256" key="1">
    <source>
        <dbReference type="SAM" id="SignalP"/>
    </source>
</evidence>
<feature type="chain" id="PRO_5045590323" description="META domain-containing protein" evidence="1">
    <location>
        <begin position="31"/>
        <end position="477"/>
    </location>
</feature>
<dbReference type="Gene3D" id="2.40.128.640">
    <property type="match status" value="1"/>
</dbReference>
<evidence type="ECO:0008006" key="6">
    <source>
        <dbReference type="Google" id="ProtNLM"/>
    </source>
</evidence>
<sequence>MTHSIGTLSFRPLTKLACLFIAAVFGVSTAAADSLSGTALIRERVALPPGVVFEAVIEDVARAGAPATVLGRTVIENAGQSPFDFTIDYTASDLDPRGMYALRASVRHDGQLLFMTDTITPVLQGNGPENVEVILKMVARPAAGAMPSLGAHGLRLPATFRGTLPCADCEGIRHHLDLWPAQYYHLRRDWLGGTDGTLRRDEIGRWYADPERGAIVLHGASDMPLFWQVTGPDTLRQMDMAGAPIMSELDYTLTGDGSLDPTPLQAMFLLGQMTYRVDAALFEECLSGVRYPVAQEGDYPALERAYLDAAPTPGGPLKVHVEGGLDLRPAMEGPDRMSLVVDRFIKVIPGEACAPRVSTASLTDTYWRIDTMLGDAVAPMENRREPHVVLQSGPDSRFRATVGCNQMIGRYTANGAALAFDGAASTRMACPPPLDALERRLRDVLDRTVEMRLEGQTLDLIDGAGAPLARLSAVYLR</sequence>
<dbReference type="Pfam" id="PF04170">
    <property type="entry name" value="NlpE"/>
    <property type="match status" value="1"/>
</dbReference>
<feature type="domain" description="NlpE C-terminal OB" evidence="3">
    <location>
        <begin position="265"/>
        <end position="353"/>
    </location>
</feature>
<protein>
    <recommendedName>
        <fullName evidence="6">META domain-containing protein</fullName>
    </recommendedName>
</protein>
<evidence type="ECO:0000313" key="5">
    <source>
        <dbReference type="Proteomes" id="UP000645462"/>
    </source>
</evidence>
<dbReference type="Pfam" id="PF17185">
    <property type="entry name" value="NlpE_C"/>
    <property type="match status" value="1"/>
</dbReference>
<dbReference type="Pfam" id="PF03724">
    <property type="entry name" value="META"/>
    <property type="match status" value="1"/>
</dbReference>
<comment type="caution">
    <text evidence="4">The sequence shown here is derived from an EMBL/GenBank/DDBJ whole genome shotgun (WGS) entry which is preliminary data.</text>
</comment>
<dbReference type="InterPro" id="IPR038139">
    <property type="entry name" value="NlpE_C_sf"/>
</dbReference>
<feature type="signal peptide" evidence="1">
    <location>
        <begin position="1"/>
        <end position="30"/>
    </location>
</feature>
<reference evidence="5" key="1">
    <citation type="journal article" date="2019" name="Int. J. Syst. Evol. Microbiol.">
        <title>The Global Catalogue of Microorganisms (GCM) 10K type strain sequencing project: providing services to taxonomists for standard genome sequencing and annotation.</title>
        <authorList>
            <consortium name="The Broad Institute Genomics Platform"/>
            <consortium name="The Broad Institute Genome Sequencing Center for Infectious Disease"/>
            <person name="Wu L."/>
            <person name="Ma J."/>
        </authorList>
    </citation>
    <scope>NUCLEOTIDE SEQUENCE [LARGE SCALE GENOMIC DNA]</scope>
    <source>
        <strain evidence="5">CGMCC 1.12478</strain>
    </source>
</reference>
<dbReference type="InterPro" id="IPR053196">
    <property type="entry name" value="Lipoprotein_YbaY-like"/>
</dbReference>
<dbReference type="Gene3D" id="2.40.50.540">
    <property type="match status" value="1"/>
</dbReference>
<dbReference type="PANTHER" id="PTHR38013:SF1">
    <property type="entry name" value="GLYCOPROTEIN_POLYSACCHARIDE METABOLISM"/>
    <property type="match status" value="1"/>
</dbReference>
<dbReference type="InterPro" id="IPR007298">
    <property type="entry name" value="Cu-R_lipoprotein_NlpE"/>
</dbReference>